<evidence type="ECO:0000256" key="2">
    <source>
        <dbReference type="ARBA" id="ARBA00022679"/>
    </source>
</evidence>
<protein>
    <recommendedName>
        <fullName evidence="8">Protein nucleotidyltransferase YdiU</fullName>
        <ecNumber evidence="8">2.7.7.-</ecNumber>
    </recommendedName>
    <alternativeName>
        <fullName evidence="8">Protein adenylyltransferase YdiU</fullName>
        <ecNumber evidence="8">2.7.7.108</ecNumber>
    </alternativeName>
    <alternativeName>
        <fullName evidence="8">Protein uridylyltransferase YdiU</fullName>
        <ecNumber evidence="8">2.7.7.-</ecNumber>
    </alternativeName>
</protein>
<feature type="binding site" evidence="8">
    <location>
        <position position="251"/>
    </location>
    <ligand>
        <name>Mg(2+)</name>
        <dbReference type="ChEBI" id="CHEBI:18420"/>
    </ligand>
</feature>
<name>A0ABY5DKN8_9GAMM</name>
<dbReference type="InterPro" id="IPR003846">
    <property type="entry name" value="SelO"/>
</dbReference>
<evidence type="ECO:0000256" key="6">
    <source>
        <dbReference type="ARBA" id="ARBA00022840"/>
    </source>
</evidence>
<organism evidence="9 10">
    <name type="scientific">Candidatus Comchoanobacter bicostacola</name>
    <dbReference type="NCBI Taxonomy" id="2919598"/>
    <lineage>
        <taxon>Bacteria</taxon>
        <taxon>Pseudomonadati</taxon>
        <taxon>Pseudomonadota</taxon>
        <taxon>Gammaproteobacteria</taxon>
        <taxon>Candidatus Comchoanobacterales</taxon>
        <taxon>Candidatus Comchoanobacteraceae</taxon>
        <taxon>Candidatus Comchoanobacter</taxon>
    </lineage>
</organism>
<comment type="catalytic activity">
    <reaction evidence="8">
        <text>L-seryl-[protein] + ATP = 3-O-(5'-adenylyl)-L-seryl-[protein] + diphosphate</text>
        <dbReference type="Rhea" id="RHEA:58120"/>
        <dbReference type="Rhea" id="RHEA-COMP:9863"/>
        <dbReference type="Rhea" id="RHEA-COMP:15073"/>
        <dbReference type="ChEBI" id="CHEBI:29999"/>
        <dbReference type="ChEBI" id="CHEBI:30616"/>
        <dbReference type="ChEBI" id="CHEBI:33019"/>
        <dbReference type="ChEBI" id="CHEBI:142516"/>
        <dbReference type="EC" id="2.7.7.108"/>
    </reaction>
</comment>
<evidence type="ECO:0000256" key="5">
    <source>
        <dbReference type="ARBA" id="ARBA00022741"/>
    </source>
</evidence>
<feature type="binding site" evidence="8">
    <location>
        <position position="92"/>
    </location>
    <ligand>
        <name>ATP</name>
        <dbReference type="ChEBI" id="CHEBI:30616"/>
    </ligand>
</feature>
<comment type="catalytic activity">
    <reaction evidence="8">
        <text>L-tyrosyl-[protein] + ATP = O-(5'-adenylyl)-L-tyrosyl-[protein] + diphosphate</text>
        <dbReference type="Rhea" id="RHEA:54288"/>
        <dbReference type="Rhea" id="RHEA-COMP:10136"/>
        <dbReference type="Rhea" id="RHEA-COMP:13846"/>
        <dbReference type="ChEBI" id="CHEBI:30616"/>
        <dbReference type="ChEBI" id="CHEBI:33019"/>
        <dbReference type="ChEBI" id="CHEBI:46858"/>
        <dbReference type="ChEBI" id="CHEBI:83624"/>
        <dbReference type="EC" id="2.7.7.108"/>
    </reaction>
</comment>
<feature type="binding site" evidence="8">
    <location>
        <position position="125"/>
    </location>
    <ligand>
        <name>ATP</name>
        <dbReference type="ChEBI" id="CHEBI:30616"/>
    </ligand>
</feature>
<reference evidence="9 10" key="1">
    <citation type="journal article" date="2022" name="Nat. Microbiol.">
        <title>The microbiome of a bacterivorous marine choanoflagellate contains a resource-demanding obligate bacterial associate.</title>
        <authorList>
            <person name="Needham D.M."/>
            <person name="Poirier C."/>
            <person name="Bachy C."/>
            <person name="George E.E."/>
            <person name="Wilken S."/>
            <person name="Yung C.C.M."/>
            <person name="Limardo A.J."/>
            <person name="Morando M."/>
            <person name="Sudek L."/>
            <person name="Malmstrom R.R."/>
            <person name="Keeling P.J."/>
            <person name="Santoro A.E."/>
            <person name="Worden A.Z."/>
        </authorList>
    </citation>
    <scope>NUCLEOTIDE SEQUENCE [LARGE SCALE GENOMIC DNA]</scope>
    <source>
        <strain evidence="9 10">Comchoano-1</strain>
    </source>
</reference>
<evidence type="ECO:0000256" key="8">
    <source>
        <dbReference type="HAMAP-Rule" id="MF_00692"/>
    </source>
</evidence>
<feature type="binding site" evidence="8">
    <location>
        <position position="112"/>
    </location>
    <ligand>
        <name>ATP</name>
        <dbReference type="ChEBI" id="CHEBI:30616"/>
    </ligand>
</feature>
<evidence type="ECO:0000256" key="7">
    <source>
        <dbReference type="ARBA" id="ARBA00022842"/>
    </source>
</evidence>
<keyword evidence="5 8" id="KW-0547">Nucleotide-binding</keyword>
<comment type="function">
    <text evidence="8">Nucleotidyltransferase involved in the post-translational modification of proteins. It can catalyze the addition of adenosine monophosphate (AMP) or uridine monophosphate (UMP) to a protein, resulting in modifications known as AMPylation and UMPylation.</text>
</comment>
<feature type="binding site" evidence="8">
    <location>
        <position position="260"/>
    </location>
    <ligand>
        <name>Mg(2+)</name>
        <dbReference type="ChEBI" id="CHEBI:18420"/>
    </ligand>
</feature>
<dbReference type="EC" id="2.7.7.-" evidence="8"/>
<keyword evidence="4 8" id="KW-0479">Metal-binding</keyword>
<dbReference type="EMBL" id="CP092900">
    <property type="protein sequence ID" value="UTC24459.1"/>
    <property type="molecule type" value="Genomic_DNA"/>
</dbReference>
<proteinExistence type="inferred from homology"/>
<dbReference type="HAMAP" id="MF_00692">
    <property type="entry name" value="SelO"/>
    <property type="match status" value="1"/>
</dbReference>
<keyword evidence="2 8" id="KW-0808">Transferase</keyword>
<dbReference type="Pfam" id="PF02696">
    <property type="entry name" value="SelO"/>
    <property type="match status" value="1"/>
</dbReference>
<feature type="active site" description="Proton acceptor" evidence="8">
    <location>
        <position position="250"/>
    </location>
</feature>
<dbReference type="PANTHER" id="PTHR12153:SF15">
    <property type="entry name" value="PROTEIN ADENYLYLTRANSFERASE SELO, MITOCHONDRIAL"/>
    <property type="match status" value="1"/>
</dbReference>
<feature type="binding site" evidence="8">
    <location>
        <position position="89"/>
    </location>
    <ligand>
        <name>ATP</name>
        <dbReference type="ChEBI" id="CHEBI:30616"/>
    </ligand>
</feature>
<dbReference type="Proteomes" id="UP001055955">
    <property type="component" value="Chromosome"/>
</dbReference>
<comment type="catalytic activity">
    <reaction evidence="8">
        <text>L-histidyl-[protein] + UTP = N(tele)-(5'-uridylyl)-L-histidyl-[protein] + diphosphate</text>
        <dbReference type="Rhea" id="RHEA:83891"/>
        <dbReference type="Rhea" id="RHEA-COMP:9745"/>
        <dbReference type="Rhea" id="RHEA-COMP:20239"/>
        <dbReference type="ChEBI" id="CHEBI:29979"/>
        <dbReference type="ChEBI" id="CHEBI:33019"/>
        <dbReference type="ChEBI" id="CHEBI:46398"/>
        <dbReference type="ChEBI" id="CHEBI:233474"/>
    </reaction>
</comment>
<sequence length="483" mass="54024">MMNHIGFNFDTTYIHLSNTLFTFNHPEQVRNPSLIIVNHDLSKDLGLDLSSLDDQACAALFAGTHPPEGVVFFSQAYSGHQFGYYSVLGDGRAHLWGEHLDPGGKRYDIQFKGSGRTPYTRGGDGKAALSPMLREYLISEAMHYLGVATTRSLAVVSTSTTVIRDELLDGAILTRVASSHIRVGTFEYAKEQGISVLSELLDYTVARHFPELSQSDNKALKLFERVMHQHIDLVVDWMRVGFIHGVMNTDNMAICGETIDYGPCAFMDAYHLKTVFSSIDTEGRYAYGHQPKIVKWNLAVFASSLLPLVDPDRVKAVQLVTNILDQFEGAYDKKWVGMMRKKLGLSGEQQGDKGLILDLLTWMQKNGVDYTHTFLGLSEGRKPSGVIYQDEGFSEWYTHWTTRLALNKISEKESLNLMRSVNPAIIPRNAKVEFALSAAIEGDFAPFNHLLALLKDPYNNRSELGPYQDPPPDSYGYQTFCGT</sequence>
<keyword evidence="8" id="KW-0464">Manganese</keyword>
<keyword evidence="3 8" id="KW-0548">Nucleotidyltransferase</keyword>
<comment type="cofactor">
    <cofactor evidence="8">
        <name>Mg(2+)</name>
        <dbReference type="ChEBI" id="CHEBI:18420"/>
    </cofactor>
    <cofactor evidence="8">
        <name>Mn(2+)</name>
        <dbReference type="ChEBI" id="CHEBI:29035"/>
    </cofactor>
</comment>
<comment type="catalytic activity">
    <reaction evidence="8">
        <text>L-threonyl-[protein] + ATP = 3-O-(5'-adenylyl)-L-threonyl-[protein] + diphosphate</text>
        <dbReference type="Rhea" id="RHEA:54292"/>
        <dbReference type="Rhea" id="RHEA-COMP:11060"/>
        <dbReference type="Rhea" id="RHEA-COMP:13847"/>
        <dbReference type="ChEBI" id="CHEBI:30013"/>
        <dbReference type="ChEBI" id="CHEBI:30616"/>
        <dbReference type="ChEBI" id="CHEBI:33019"/>
        <dbReference type="ChEBI" id="CHEBI:138113"/>
        <dbReference type="EC" id="2.7.7.108"/>
    </reaction>
</comment>
<keyword evidence="7 8" id="KW-0460">Magnesium</keyword>
<comment type="catalytic activity">
    <reaction evidence="8">
        <text>L-seryl-[protein] + UTP = O-(5'-uridylyl)-L-seryl-[protein] + diphosphate</text>
        <dbReference type="Rhea" id="RHEA:64604"/>
        <dbReference type="Rhea" id="RHEA-COMP:9863"/>
        <dbReference type="Rhea" id="RHEA-COMP:16635"/>
        <dbReference type="ChEBI" id="CHEBI:29999"/>
        <dbReference type="ChEBI" id="CHEBI:33019"/>
        <dbReference type="ChEBI" id="CHEBI:46398"/>
        <dbReference type="ChEBI" id="CHEBI:156051"/>
    </reaction>
</comment>
<evidence type="ECO:0000313" key="10">
    <source>
        <dbReference type="Proteomes" id="UP001055955"/>
    </source>
</evidence>
<keyword evidence="10" id="KW-1185">Reference proteome</keyword>
<feature type="binding site" evidence="8">
    <location>
        <position position="175"/>
    </location>
    <ligand>
        <name>ATP</name>
        <dbReference type="ChEBI" id="CHEBI:30616"/>
    </ligand>
</feature>
<evidence type="ECO:0000313" key="9">
    <source>
        <dbReference type="EMBL" id="UTC24459.1"/>
    </source>
</evidence>
<feature type="binding site" evidence="8">
    <location>
        <position position="182"/>
    </location>
    <ligand>
        <name>ATP</name>
        <dbReference type="ChEBI" id="CHEBI:30616"/>
    </ligand>
</feature>
<keyword evidence="6 8" id="KW-0067">ATP-binding</keyword>
<dbReference type="EC" id="2.7.7.108" evidence="8"/>
<comment type="similarity">
    <text evidence="1 8">Belongs to the SELO family.</text>
</comment>
<gene>
    <name evidence="8" type="primary">ydiU</name>
    <name evidence="8" type="synonym">selO</name>
    <name evidence="9" type="ORF">MMH89_04405</name>
</gene>
<feature type="binding site" evidence="8">
    <location>
        <position position="91"/>
    </location>
    <ligand>
        <name>ATP</name>
        <dbReference type="ChEBI" id="CHEBI:30616"/>
    </ligand>
</feature>
<feature type="binding site" evidence="8">
    <location>
        <position position="260"/>
    </location>
    <ligand>
        <name>ATP</name>
        <dbReference type="ChEBI" id="CHEBI:30616"/>
    </ligand>
</feature>
<evidence type="ECO:0000256" key="4">
    <source>
        <dbReference type="ARBA" id="ARBA00022723"/>
    </source>
</evidence>
<accession>A0ABY5DKN8</accession>
<comment type="catalytic activity">
    <reaction evidence="8">
        <text>L-tyrosyl-[protein] + UTP = O-(5'-uridylyl)-L-tyrosyl-[protein] + diphosphate</text>
        <dbReference type="Rhea" id="RHEA:83887"/>
        <dbReference type="Rhea" id="RHEA-COMP:10136"/>
        <dbReference type="Rhea" id="RHEA-COMP:20238"/>
        <dbReference type="ChEBI" id="CHEBI:33019"/>
        <dbReference type="ChEBI" id="CHEBI:46398"/>
        <dbReference type="ChEBI" id="CHEBI:46858"/>
        <dbReference type="ChEBI" id="CHEBI:90602"/>
    </reaction>
</comment>
<evidence type="ECO:0000256" key="3">
    <source>
        <dbReference type="ARBA" id="ARBA00022695"/>
    </source>
</evidence>
<dbReference type="NCBIfam" id="NF000658">
    <property type="entry name" value="PRK00029.1"/>
    <property type="match status" value="1"/>
</dbReference>
<evidence type="ECO:0000256" key="1">
    <source>
        <dbReference type="ARBA" id="ARBA00009747"/>
    </source>
</evidence>
<feature type="binding site" evidence="8">
    <location>
        <position position="124"/>
    </location>
    <ligand>
        <name>ATP</name>
        <dbReference type="ChEBI" id="CHEBI:30616"/>
    </ligand>
</feature>
<dbReference type="PANTHER" id="PTHR12153">
    <property type="entry name" value="SELENOPROTEIN O"/>
    <property type="match status" value="1"/>
</dbReference>